<sequence length="1603" mass="165356">MRKSSAPGTTRARRSGWGRATTVLLSAVSAGAAGALVIGMLPVLATSVSSRAADGAAPPETWDRADIAVTGALASQGGLPGTSGPVEYAWGVDYAGDASRPGAAITGQELPDARINVLEGDALTGSAAAWPGADGADAAAVGAEVAAGDEQSAPDVVGSPAPNLEGALTTLSQRVTEAGVGNTRWRIREARAAEVNTDGGPSRLQIDGADGAVQVFVTDPRLSLALEACVSVSACDVDDDGDWRPALEVAAPHDGAAAERMTWRATAVNAGNVELADVRLVTATADAAPLEGVELPAFGTIAVGQSAVATFTTPVAFDGVSRTVVATASAIFSGTGPDGADLVQRFTDAAGSPGRVPSNEAAATLAAGAAETPRVDSPDSEEPAQTAPPEGEASGRDLGAPRAADPPQLVLEHRLVTPTDAGPLPNGSQLQGAVYLSVNSPTGAHGEHENLQLTLEAANGVFRHLPGVCLTDVEPASEIVDGGTSVVCSLGRVDWGAALRVDYAVEVALTATSGTVTVVAGSEGEQGAVEAQATAPSTTYDLVFDPFVPSTVLPQTKTLPERAVGFPFGLRVGAHTVLPDGPITFDVQVDSDDIDDAASLIQLGSDCRADAAFSDQSELSALPAFDARLASQACTVAPLGSGAFRVTVSEYHIPPLVRPTKAGNGAALPNEAYTLIALGFLTVHAPEQLSGAGELLLTAGNLTSGGEPVDDADPASDQQRIRLDPLGTHYQEIDGLNLVDGSWIDMGLRWSIDKKATAGQHIRHRMVSTYFQNLAPAEIRDTPSQGVQRFRSAIRLSVNYDGYLQVPPEYLGQGVEVEVYTSPLPSYPKTSFPEVTPGPGTSAPHNPATQPCARPTTDASVWTQQTLTPNEVDPSGGTFRISGDAASWQSVVVSYDFSNATMPVIRSQVEAGLGLMPGLSGQSLAYATSSISNGVAGEWAYGDWRGKVTDNGTAYSGVYPKVVDFFRQKPYIAEVTKEISPSAAAPGDVVTVITRPYARNFAGGTAYINPMSVDEILPEGLSWVPGSFRVAVEGKPISTPPNPSHPSSFWWQAGMYQNTETVMSYQAVVTATEGVLTTSSSFRENWLGSPVLAESSATLRVKQNTKTVLLKQAGAAEVPAGLGSNTWKITLTNNDVLPQSSTDIIDLLPYNGDPRGSSFSGTFAVHSVTLNPGETLYCSSAAPQTISVDPLDPANADPGDGLWQSCSPTQVPEGTTALRIVGGALAAKKSKTVTLTWSLQGEQVGDTYYNFSAARASGTGLAMLSGDLVTVVRDGSALQVHAQFVSATGWRAGDELTWQIQVKNSSPKPAYQVVVGDVPDAGLVAGEVTWGAPPAGTAVVGGAWALGTVPAGQTRSIQVKTPLARDAEPDLDFLNAVTVSNPSSPYDSARPVADIQRNDTVDADTDQSDVGVARAPLAAFQIDKVGESGNCVPPASSCWVAMAGSDWRVYPVRGGVLDESQPIWLSLAPVDGVSPGAGAPGTATRFIVSRLVPGDYALVEHVAPAGFSLLAAPLRFSVSVTGVLTFDASDIAAETVEISDASTQDFGTIPRATVRDVPNMVFPVAGGAGSGLVGWSAALLLAAGGMLLVRTLAARRRSLRGGI</sequence>
<dbReference type="InterPro" id="IPR001434">
    <property type="entry name" value="OmcB-like_DUF11"/>
</dbReference>
<proteinExistence type="predicted"/>
<dbReference type="Proteomes" id="UP000289260">
    <property type="component" value="Chromosome"/>
</dbReference>
<evidence type="ECO:0000256" key="1">
    <source>
        <dbReference type="SAM" id="MobiDB-lite"/>
    </source>
</evidence>
<accession>A0A4V0Z1H3</accession>
<keyword evidence="2" id="KW-0812">Transmembrane</keyword>
<feature type="domain" description="DUF11" evidence="3">
    <location>
        <begin position="1285"/>
        <end position="1383"/>
    </location>
</feature>
<evidence type="ECO:0000259" key="3">
    <source>
        <dbReference type="Pfam" id="PF01345"/>
    </source>
</evidence>
<evidence type="ECO:0000313" key="4">
    <source>
        <dbReference type="EMBL" id="QBE48409.1"/>
    </source>
</evidence>
<name>A0A4V0Z1H3_9MICO</name>
<gene>
    <name evidence="4" type="ORF">EVS81_05780</name>
</gene>
<feature type="transmembrane region" description="Helical" evidence="2">
    <location>
        <begin position="1572"/>
        <end position="1593"/>
    </location>
</feature>
<feature type="region of interest" description="Disordered" evidence="1">
    <location>
        <begin position="835"/>
        <end position="855"/>
    </location>
</feature>
<feature type="region of interest" description="Disordered" evidence="1">
    <location>
        <begin position="363"/>
        <end position="404"/>
    </location>
</feature>
<feature type="transmembrane region" description="Helical" evidence="2">
    <location>
        <begin position="21"/>
        <end position="44"/>
    </location>
</feature>
<dbReference type="KEGG" id="ltr:EVS81_05780"/>
<keyword evidence="5" id="KW-1185">Reference proteome</keyword>
<keyword evidence="2" id="KW-0472">Membrane</keyword>
<keyword evidence="2" id="KW-1133">Transmembrane helix</keyword>
<evidence type="ECO:0000256" key="2">
    <source>
        <dbReference type="SAM" id="Phobius"/>
    </source>
</evidence>
<protein>
    <submittedName>
        <fullName evidence="4">DUF11 domain-containing protein</fullName>
    </submittedName>
</protein>
<dbReference type="EMBL" id="CP035806">
    <property type="protein sequence ID" value="QBE48409.1"/>
    <property type="molecule type" value="Genomic_DNA"/>
</dbReference>
<reference evidence="4 5" key="1">
    <citation type="submission" date="2019-02" db="EMBL/GenBank/DDBJ databases">
        <authorList>
            <person name="Sun L."/>
            <person name="Pan D."/>
            <person name="Wu X."/>
        </authorList>
    </citation>
    <scope>NUCLEOTIDE SEQUENCE [LARGE SCALE GENOMIC DNA]</scope>
    <source>
        <strain evidence="4 5">JW-1</strain>
    </source>
</reference>
<dbReference type="OrthoDB" id="134475at2"/>
<evidence type="ECO:0000313" key="5">
    <source>
        <dbReference type="Proteomes" id="UP000289260"/>
    </source>
</evidence>
<organism evidence="4 5">
    <name type="scientific">Leucobacter triazinivorans</name>
    <dbReference type="NCBI Taxonomy" id="1784719"/>
    <lineage>
        <taxon>Bacteria</taxon>
        <taxon>Bacillati</taxon>
        <taxon>Actinomycetota</taxon>
        <taxon>Actinomycetes</taxon>
        <taxon>Micrococcales</taxon>
        <taxon>Microbacteriaceae</taxon>
        <taxon>Leucobacter</taxon>
    </lineage>
</organism>
<dbReference type="RefSeq" id="WP_130109547.1">
    <property type="nucleotide sequence ID" value="NZ_CP035806.1"/>
</dbReference>
<dbReference type="Pfam" id="PF01345">
    <property type="entry name" value="DUF11"/>
    <property type="match status" value="1"/>
</dbReference>